<evidence type="ECO:0000259" key="9">
    <source>
        <dbReference type="Pfam" id="PF08753"/>
    </source>
</evidence>
<dbReference type="InterPro" id="IPR045865">
    <property type="entry name" value="ACT-like_dom_sf"/>
</dbReference>
<dbReference type="InterPro" id="IPR002145">
    <property type="entry name" value="CopG"/>
</dbReference>
<dbReference type="RefSeq" id="WP_096399339.1">
    <property type="nucleotide sequence ID" value="NZ_AP017368.1"/>
</dbReference>
<feature type="binding site" evidence="7">
    <location>
        <position position="98"/>
    </location>
    <ligand>
        <name>Ni(2+)</name>
        <dbReference type="ChEBI" id="CHEBI:49786"/>
    </ligand>
</feature>
<evidence type="ECO:0000256" key="7">
    <source>
        <dbReference type="HAMAP-Rule" id="MF_00476"/>
    </source>
</evidence>
<dbReference type="SUPFAM" id="SSF55021">
    <property type="entry name" value="ACT-like"/>
    <property type="match status" value="1"/>
</dbReference>
<dbReference type="Gene3D" id="3.30.70.1150">
    <property type="entry name" value="ACT-like. Chain A, domain 2"/>
    <property type="match status" value="1"/>
</dbReference>
<evidence type="ECO:0000256" key="2">
    <source>
        <dbReference type="ARBA" id="ARBA00022596"/>
    </source>
</evidence>
<dbReference type="InterPro" id="IPR010985">
    <property type="entry name" value="Ribbon_hlx_hlx"/>
</dbReference>
<dbReference type="NCBIfam" id="NF003381">
    <property type="entry name" value="PRK04460.1"/>
    <property type="match status" value="1"/>
</dbReference>
<dbReference type="GO" id="GO:0003677">
    <property type="term" value="F:DNA binding"/>
    <property type="evidence" value="ECO:0007669"/>
    <property type="project" value="UniProtKB-KW"/>
</dbReference>
<feature type="binding site" evidence="7">
    <location>
        <position position="92"/>
    </location>
    <ligand>
        <name>Ni(2+)</name>
        <dbReference type="ChEBI" id="CHEBI:49786"/>
    </ligand>
</feature>
<evidence type="ECO:0000256" key="4">
    <source>
        <dbReference type="ARBA" id="ARBA00023015"/>
    </source>
</evidence>
<protein>
    <recommendedName>
        <fullName evidence="7">Putative nickel-responsive regulator</fullName>
    </recommendedName>
</protein>
<dbReference type="InterPro" id="IPR014864">
    <property type="entry name" value="TF_NikR_Ni-bd_C"/>
</dbReference>
<comment type="cofactor">
    <cofactor evidence="7">
        <name>Ni(2+)</name>
        <dbReference type="ChEBI" id="CHEBI:49786"/>
    </cofactor>
    <text evidence="7">Binds 1 nickel ion per subunit.</text>
</comment>
<proteinExistence type="inferred from homology"/>
<reference evidence="10 11" key="1">
    <citation type="journal article" date="2017" name="ISME J.">
        <title>Genome of 'Ca. Desulfovibrio trichonymphae', an H2-oxidizing bacterium in a tripartite symbiotic system within a protist cell in the termite gut.</title>
        <authorList>
            <person name="Kuwahara H."/>
            <person name="Yuki M."/>
            <person name="Izawa K."/>
            <person name="Ohkuma M."/>
            <person name="Hongoh Y."/>
        </authorList>
    </citation>
    <scope>NUCLEOTIDE SEQUENCE [LARGE SCALE GENOMIC DNA]</scope>
    <source>
        <strain evidence="10 11">Rs-N31</strain>
    </source>
</reference>
<dbReference type="NCBIfam" id="NF002169">
    <property type="entry name" value="PRK01002.1"/>
    <property type="match status" value="1"/>
</dbReference>
<comment type="similarity">
    <text evidence="1 7">Belongs to the transcriptional regulatory CopG/NikR family.</text>
</comment>
<gene>
    <name evidence="10" type="primary">nikR</name>
    <name evidence="10" type="ORF">RSDT_0294</name>
</gene>
<dbReference type="PANTHER" id="PTHR34719">
    <property type="entry name" value="NICKEL-RESPONSIVE REGULATOR"/>
    <property type="match status" value="1"/>
</dbReference>
<dbReference type="NCBIfam" id="NF001884">
    <property type="entry name" value="PRK00630.1"/>
    <property type="match status" value="1"/>
</dbReference>
<keyword evidence="11" id="KW-1185">Reference proteome</keyword>
<evidence type="ECO:0000256" key="5">
    <source>
        <dbReference type="ARBA" id="ARBA00023125"/>
    </source>
</evidence>
<dbReference type="GO" id="GO:0016151">
    <property type="term" value="F:nickel cation binding"/>
    <property type="evidence" value="ECO:0007669"/>
    <property type="project" value="UniProtKB-UniRule"/>
</dbReference>
<dbReference type="CDD" id="cd22231">
    <property type="entry name" value="RHH_NikR_HicB-like"/>
    <property type="match status" value="1"/>
</dbReference>
<evidence type="ECO:0000313" key="10">
    <source>
        <dbReference type="EMBL" id="BAV91806.1"/>
    </source>
</evidence>
<dbReference type="Pfam" id="PF01402">
    <property type="entry name" value="RHH_1"/>
    <property type="match status" value="1"/>
</dbReference>
<evidence type="ECO:0000256" key="1">
    <source>
        <dbReference type="ARBA" id="ARBA00008478"/>
    </source>
</evidence>
<keyword evidence="5 7" id="KW-0238">DNA-binding</keyword>
<dbReference type="HAMAP" id="MF_00476">
    <property type="entry name" value="NikR"/>
    <property type="match status" value="1"/>
</dbReference>
<evidence type="ECO:0000313" key="11">
    <source>
        <dbReference type="Proteomes" id="UP000242645"/>
    </source>
</evidence>
<dbReference type="Gene3D" id="1.10.1220.10">
    <property type="entry name" value="Met repressor-like"/>
    <property type="match status" value="1"/>
</dbReference>
<feature type="binding site" evidence="7">
    <location>
        <position position="79"/>
    </location>
    <ligand>
        <name>Ni(2+)</name>
        <dbReference type="ChEBI" id="CHEBI:49786"/>
    </ligand>
</feature>
<dbReference type="GO" id="GO:0003700">
    <property type="term" value="F:DNA-binding transcription factor activity"/>
    <property type="evidence" value="ECO:0007669"/>
    <property type="project" value="UniProtKB-UniRule"/>
</dbReference>
<dbReference type="AlphaFoldDB" id="A0A1J1DXJ2"/>
<dbReference type="KEGG" id="dtr:RSDT_0294"/>
<keyword evidence="2 7" id="KW-0533">Nickel</keyword>
<sequence>MGKLARFGVSLDEALLEPFDGLCRRKSYSNRSEAIRDLIRKALVEETWREAQDEQAGTLTLVYDHHKNDLARRLMNIQHGDHDIIVTTLHVHLDHHNCLEVLVIKGQTARVHVLADRLISCKGVKHGTFTLTTTGQDLV</sequence>
<dbReference type="InterPro" id="IPR027271">
    <property type="entry name" value="Acetolactate_synth/TF_NikR_C"/>
</dbReference>
<dbReference type="SUPFAM" id="SSF47598">
    <property type="entry name" value="Ribbon-helix-helix"/>
    <property type="match status" value="1"/>
</dbReference>
<keyword evidence="6 7" id="KW-0804">Transcription</keyword>
<dbReference type="OrthoDB" id="9806294at2"/>
<feature type="domain" description="Transcription factor NikR nickel binding C-terminal" evidence="9">
    <location>
        <begin position="56"/>
        <end position="132"/>
    </location>
</feature>
<dbReference type="InterPro" id="IPR022988">
    <property type="entry name" value="Ni_resp_reg_NikR"/>
</dbReference>
<dbReference type="PANTHER" id="PTHR34719:SF2">
    <property type="entry name" value="NICKEL-RESPONSIVE REGULATOR"/>
    <property type="match status" value="1"/>
</dbReference>
<feature type="binding site" evidence="7">
    <location>
        <position position="90"/>
    </location>
    <ligand>
        <name>Ni(2+)</name>
        <dbReference type="ChEBI" id="CHEBI:49786"/>
    </ligand>
</feature>
<dbReference type="InterPro" id="IPR013321">
    <property type="entry name" value="Arc_rbn_hlx_hlx"/>
</dbReference>
<feature type="domain" description="Ribbon-helix-helix protein CopG" evidence="8">
    <location>
        <begin position="6"/>
        <end position="46"/>
    </location>
</feature>
<dbReference type="EMBL" id="AP017368">
    <property type="protein sequence ID" value="BAV91806.1"/>
    <property type="molecule type" value="Genomic_DNA"/>
</dbReference>
<dbReference type="InterPro" id="IPR050192">
    <property type="entry name" value="CopG/NikR_regulator"/>
</dbReference>
<name>A0A1J1DXJ2_9BACT</name>
<organism evidence="10 11">
    <name type="scientific">Candidatus Desulfovibrio trichonymphae</name>
    <dbReference type="NCBI Taxonomy" id="1725232"/>
    <lineage>
        <taxon>Bacteria</taxon>
        <taxon>Pseudomonadati</taxon>
        <taxon>Thermodesulfobacteriota</taxon>
        <taxon>Desulfovibrionia</taxon>
        <taxon>Desulfovibrionales</taxon>
        <taxon>Desulfovibrionaceae</taxon>
        <taxon>Desulfovibrio</taxon>
    </lineage>
</organism>
<keyword evidence="3 7" id="KW-0479">Metal-binding</keyword>
<dbReference type="Pfam" id="PF08753">
    <property type="entry name" value="NikR_C"/>
    <property type="match status" value="1"/>
</dbReference>
<dbReference type="NCBIfam" id="NF002815">
    <property type="entry name" value="PRK02967.1"/>
    <property type="match status" value="1"/>
</dbReference>
<dbReference type="GO" id="GO:0010045">
    <property type="term" value="P:response to nickel cation"/>
    <property type="evidence" value="ECO:0007669"/>
    <property type="project" value="InterPro"/>
</dbReference>
<evidence type="ECO:0000256" key="3">
    <source>
        <dbReference type="ARBA" id="ARBA00022723"/>
    </source>
</evidence>
<evidence type="ECO:0000256" key="6">
    <source>
        <dbReference type="ARBA" id="ARBA00023163"/>
    </source>
</evidence>
<evidence type="ECO:0000259" key="8">
    <source>
        <dbReference type="Pfam" id="PF01402"/>
    </source>
</evidence>
<accession>A0A1J1DXJ2</accession>
<dbReference type="Proteomes" id="UP000242645">
    <property type="component" value="Chromosome"/>
</dbReference>
<comment type="function">
    <text evidence="7">Transcriptional regulator.</text>
</comment>
<keyword evidence="4 7" id="KW-0805">Transcription regulation</keyword>